<evidence type="ECO:0000313" key="3">
    <source>
        <dbReference type="Proteomes" id="UP000022141"/>
    </source>
</evidence>
<gene>
    <name evidence="2" type="ORF">AW11_03474</name>
</gene>
<evidence type="ECO:0000313" key="2">
    <source>
        <dbReference type="EMBL" id="EXI85351.1"/>
    </source>
</evidence>
<dbReference type="Proteomes" id="UP000022141">
    <property type="component" value="Unassembled WGS sequence"/>
</dbReference>
<proteinExistence type="predicted"/>
<reference evidence="2" key="1">
    <citation type="submission" date="2014-02" db="EMBL/GenBank/DDBJ databases">
        <title>Expanding our view of genomic diversity in Candidatus Accumulibacter clades.</title>
        <authorList>
            <person name="Skennerton C.T."/>
            <person name="Barr J.J."/>
            <person name="Slater F.R."/>
            <person name="Bond P.L."/>
            <person name="Tyson G.W."/>
        </authorList>
    </citation>
    <scope>NUCLEOTIDE SEQUENCE [LARGE SCALE GENOMIC DNA]</scope>
</reference>
<accession>A0A011PCP1</accession>
<sequence length="241" mass="26224">MRGALEQLDDSRMPDRLIGVVLLGRHAQQARMSDVHGASRKKSRSHQPLPERASPAGWMKMLFVSCGQLPRLARAKNRSIKACFPEGALETHSGKPRQAGAWFSSLLVLASRGPEPVEAAGGFPGRCALPGVSGGDRKHDSSRAPKRVEREAGWIARLDRARDRKPCSEPQRANNRTADDPAGDAARKKNECHEMPPLRNTGHPSPDAEAMPRRGMSVQAITSNEASPLLAGSMSIPVRRR</sequence>
<feature type="region of interest" description="Disordered" evidence="1">
    <location>
        <begin position="31"/>
        <end position="53"/>
    </location>
</feature>
<feature type="compositionally biased region" description="Basic and acidic residues" evidence="1">
    <location>
        <begin position="185"/>
        <end position="196"/>
    </location>
</feature>
<dbReference type="AlphaFoldDB" id="A0A011PCP1"/>
<organism evidence="2 3">
    <name type="scientific">Accumulibacter regalis</name>
    <dbReference type="NCBI Taxonomy" id="522306"/>
    <lineage>
        <taxon>Bacteria</taxon>
        <taxon>Pseudomonadati</taxon>
        <taxon>Pseudomonadota</taxon>
        <taxon>Betaproteobacteria</taxon>
        <taxon>Candidatus Accumulibacter</taxon>
    </lineage>
</organism>
<feature type="compositionally biased region" description="Basic and acidic residues" evidence="1">
    <location>
        <begin position="135"/>
        <end position="167"/>
    </location>
</feature>
<name>A0A011PCP1_ACCRE</name>
<evidence type="ECO:0000256" key="1">
    <source>
        <dbReference type="SAM" id="MobiDB-lite"/>
    </source>
</evidence>
<keyword evidence="3" id="KW-1185">Reference proteome</keyword>
<protein>
    <submittedName>
        <fullName evidence="2">Uncharacterized protein</fullName>
    </submittedName>
</protein>
<feature type="region of interest" description="Disordered" evidence="1">
    <location>
        <begin position="128"/>
        <end position="241"/>
    </location>
</feature>
<comment type="caution">
    <text evidence="2">The sequence shown here is derived from an EMBL/GenBank/DDBJ whole genome shotgun (WGS) entry which is preliminary data.</text>
</comment>
<dbReference type="EMBL" id="JEMY01000056">
    <property type="protein sequence ID" value="EXI85351.1"/>
    <property type="molecule type" value="Genomic_DNA"/>
</dbReference>